<dbReference type="PANTHER" id="PTHR23504">
    <property type="entry name" value="MAJOR FACILITATOR SUPERFAMILY DOMAIN-CONTAINING PROTEIN 10"/>
    <property type="match status" value="1"/>
</dbReference>
<protein>
    <recommendedName>
        <fullName evidence="8">Major facilitator superfamily (MFS) profile domain-containing protein</fullName>
    </recommendedName>
</protein>
<comment type="subcellular location">
    <subcellularLocation>
        <location evidence="1">Membrane</location>
        <topology evidence="1">Multi-pass membrane protein</topology>
    </subcellularLocation>
</comment>
<comment type="caution">
    <text evidence="9">The sequence shown here is derived from an EMBL/GenBank/DDBJ whole genome shotgun (WGS) entry which is preliminary data.</text>
</comment>
<evidence type="ECO:0000256" key="4">
    <source>
        <dbReference type="ARBA" id="ARBA00022989"/>
    </source>
</evidence>
<dbReference type="InterPro" id="IPR001958">
    <property type="entry name" value="Tet-R_TetA/multi-R_MdtG-like"/>
</dbReference>
<evidence type="ECO:0000256" key="3">
    <source>
        <dbReference type="ARBA" id="ARBA00022692"/>
    </source>
</evidence>
<dbReference type="Proteomes" id="UP001151518">
    <property type="component" value="Unassembled WGS sequence"/>
</dbReference>
<dbReference type="SUPFAM" id="SSF103473">
    <property type="entry name" value="MFS general substrate transporter"/>
    <property type="match status" value="1"/>
</dbReference>
<dbReference type="InterPro" id="IPR011701">
    <property type="entry name" value="MFS"/>
</dbReference>
<dbReference type="PANTHER" id="PTHR23504:SF15">
    <property type="entry name" value="MAJOR FACILITATOR SUPERFAMILY (MFS) PROFILE DOMAIN-CONTAINING PROTEIN"/>
    <property type="match status" value="1"/>
</dbReference>
<evidence type="ECO:0000256" key="7">
    <source>
        <dbReference type="SAM" id="Phobius"/>
    </source>
</evidence>
<dbReference type="PRINTS" id="PR01035">
    <property type="entry name" value="TCRTETA"/>
</dbReference>
<dbReference type="GO" id="GO:0022857">
    <property type="term" value="F:transmembrane transporter activity"/>
    <property type="evidence" value="ECO:0007669"/>
    <property type="project" value="InterPro"/>
</dbReference>
<dbReference type="InterPro" id="IPR036259">
    <property type="entry name" value="MFS_trans_sf"/>
</dbReference>
<feature type="compositionally biased region" description="Polar residues" evidence="6">
    <location>
        <begin position="238"/>
        <end position="256"/>
    </location>
</feature>
<feature type="transmembrane region" description="Helical" evidence="7">
    <location>
        <begin position="315"/>
        <end position="337"/>
    </location>
</feature>
<dbReference type="EMBL" id="JANBTW010000063">
    <property type="protein sequence ID" value="KAJ2673799.1"/>
    <property type="molecule type" value="Genomic_DNA"/>
</dbReference>
<feature type="transmembrane region" description="Helical" evidence="7">
    <location>
        <begin position="29"/>
        <end position="51"/>
    </location>
</feature>
<feature type="transmembrane region" description="Helical" evidence="7">
    <location>
        <begin position="394"/>
        <end position="423"/>
    </location>
</feature>
<dbReference type="OrthoDB" id="419616at2759"/>
<name>A0A9W8G6B3_9FUNG</name>
<evidence type="ECO:0000313" key="9">
    <source>
        <dbReference type="EMBL" id="KAJ2673799.1"/>
    </source>
</evidence>
<feature type="transmembrane region" description="Helical" evidence="7">
    <location>
        <begin position="123"/>
        <end position="145"/>
    </location>
</feature>
<dbReference type="PROSITE" id="PS50850">
    <property type="entry name" value="MFS"/>
    <property type="match status" value="1"/>
</dbReference>
<proteinExistence type="predicted"/>
<feature type="compositionally biased region" description="Basic and acidic residues" evidence="6">
    <location>
        <begin position="13"/>
        <end position="22"/>
    </location>
</feature>
<feature type="transmembrane region" description="Helical" evidence="7">
    <location>
        <begin position="444"/>
        <end position="461"/>
    </location>
</feature>
<evidence type="ECO:0000256" key="6">
    <source>
        <dbReference type="SAM" id="MobiDB-lite"/>
    </source>
</evidence>
<feature type="domain" description="Major facilitator superfamily (MFS) profile" evidence="8">
    <location>
        <begin position="28"/>
        <end position="497"/>
    </location>
</feature>
<evidence type="ECO:0000256" key="2">
    <source>
        <dbReference type="ARBA" id="ARBA00022448"/>
    </source>
</evidence>
<keyword evidence="2" id="KW-0813">Transport</keyword>
<evidence type="ECO:0000259" key="8">
    <source>
        <dbReference type="PROSITE" id="PS50850"/>
    </source>
</evidence>
<feature type="transmembrane region" description="Helical" evidence="7">
    <location>
        <begin position="349"/>
        <end position="369"/>
    </location>
</feature>
<feature type="transmembrane region" description="Helical" evidence="7">
    <location>
        <begin position="157"/>
        <end position="179"/>
    </location>
</feature>
<dbReference type="InterPro" id="IPR020846">
    <property type="entry name" value="MFS_dom"/>
</dbReference>
<gene>
    <name evidence="9" type="ORF">GGI25_004546</name>
</gene>
<evidence type="ECO:0000313" key="10">
    <source>
        <dbReference type="Proteomes" id="UP001151518"/>
    </source>
</evidence>
<feature type="transmembrane region" description="Helical" evidence="7">
    <location>
        <begin position="273"/>
        <end position="295"/>
    </location>
</feature>
<evidence type="ECO:0000256" key="1">
    <source>
        <dbReference type="ARBA" id="ARBA00004141"/>
    </source>
</evidence>
<accession>A0A9W8G6B3</accession>
<keyword evidence="5 7" id="KW-0472">Membrane</keyword>
<feature type="transmembrane region" description="Helical" evidence="7">
    <location>
        <begin position="66"/>
        <end position="88"/>
    </location>
</feature>
<keyword evidence="4 7" id="KW-1133">Transmembrane helix</keyword>
<dbReference type="GO" id="GO:0016020">
    <property type="term" value="C:membrane"/>
    <property type="evidence" value="ECO:0007669"/>
    <property type="project" value="UniProtKB-SubCell"/>
</dbReference>
<feature type="transmembrane region" description="Helical" evidence="7">
    <location>
        <begin position="100"/>
        <end position="117"/>
    </location>
</feature>
<dbReference type="Gene3D" id="1.20.1250.20">
    <property type="entry name" value="MFS general substrate transporter like domains"/>
    <property type="match status" value="1"/>
</dbReference>
<organism evidence="9 10">
    <name type="scientific">Coemansia spiralis</name>
    <dbReference type="NCBI Taxonomy" id="417178"/>
    <lineage>
        <taxon>Eukaryota</taxon>
        <taxon>Fungi</taxon>
        <taxon>Fungi incertae sedis</taxon>
        <taxon>Zoopagomycota</taxon>
        <taxon>Kickxellomycotina</taxon>
        <taxon>Kickxellomycetes</taxon>
        <taxon>Kickxellales</taxon>
        <taxon>Kickxellaceae</taxon>
        <taxon>Coemansia</taxon>
    </lineage>
</organism>
<reference evidence="9" key="1">
    <citation type="submission" date="2022-07" db="EMBL/GenBank/DDBJ databases">
        <title>Phylogenomic reconstructions and comparative analyses of Kickxellomycotina fungi.</title>
        <authorList>
            <person name="Reynolds N.K."/>
            <person name="Stajich J.E."/>
            <person name="Barry K."/>
            <person name="Grigoriev I.V."/>
            <person name="Crous P."/>
            <person name="Smith M.E."/>
        </authorList>
    </citation>
    <scope>NUCLEOTIDE SEQUENCE</scope>
    <source>
        <strain evidence="9">NRRL 3115</strain>
    </source>
</reference>
<dbReference type="Pfam" id="PF07690">
    <property type="entry name" value="MFS_1"/>
    <property type="match status" value="1"/>
</dbReference>
<evidence type="ECO:0000256" key="5">
    <source>
        <dbReference type="ARBA" id="ARBA00023136"/>
    </source>
</evidence>
<feature type="transmembrane region" description="Helical" evidence="7">
    <location>
        <begin position="473"/>
        <end position="490"/>
    </location>
</feature>
<feature type="transmembrane region" description="Helical" evidence="7">
    <location>
        <begin position="199"/>
        <end position="221"/>
    </location>
</feature>
<feature type="compositionally biased region" description="Polar residues" evidence="6">
    <location>
        <begin position="1"/>
        <end position="12"/>
    </location>
</feature>
<keyword evidence="3 7" id="KW-0812">Transmembrane</keyword>
<feature type="region of interest" description="Disordered" evidence="6">
    <location>
        <begin position="232"/>
        <end position="264"/>
    </location>
</feature>
<sequence>MTNGTEGNSKGQLQHDEPKRETPLPWGKLSVLLAVRLAEPINFTLVTPFIYEMVGGFDAVHDPKDISFYAGLLLTMYSVCKAATAMYWGTLSDRIGRRPVILLGLLGNLATSVLFGVSKSFKWALVVRSLNGLFTGNSAVIKSVVAEISDDTNRSRMMALLPLMWNLGSMLGGAIGGLSVDPVNKYPALFGNSKVFREYPYLLPCLIGSTTTVFGLVVGFFQLEETHFDRSTEYNRAMPNNENTPLLSEEASGSDSNNDETEKSSKWDILTPTVVRVLVTNTIMVLAISMHVQLYPIFVATSTEVGGLGMSSQSIGYTMAISGLAVIYLQLAFYPWLERKLGALSCYRHGLWLLALFSVAFPFLSVIAARMQKTPNLYLGFILKSSAVFSSNYFLFWLLLVVLLLIRTVGDILAFTSISMLVANIAPRKSDLGFMNGLQQQTMAIAHMIGPLISGYLWSWSIKHSFPYPLNSHFVWILGGISLGISWYMTRSIPDSVNVFASGSKSSSRKEPDNEAT</sequence>
<feature type="region of interest" description="Disordered" evidence="6">
    <location>
        <begin position="1"/>
        <end position="22"/>
    </location>
</feature>
<dbReference type="CDD" id="cd17330">
    <property type="entry name" value="MFS_SLC46_TetA_like"/>
    <property type="match status" value="1"/>
</dbReference>
<dbReference type="AlphaFoldDB" id="A0A9W8G6B3"/>